<keyword evidence="4" id="KW-0284">Flavonoid biosynthesis</keyword>
<proteinExistence type="inferred from homology"/>
<dbReference type="Gene3D" id="3.40.50.720">
    <property type="entry name" value="NAD(P)-binding Rossmann-like Domain"/>
    <property type="match status" value="1"/>
</dbReference>
<dbReference type="GO" id="GO:0009813">
    <property type="term" value="P:flavonoid biosynthetic process"/>
    <property type="evidence" value="ECO:0007669"/>
    <property type="project" value="UniProtKB-KW"/>
</dbReference>
<dbReference type="FunFam" id="3.40.50.720:FF:000428">
    <property type="entry name" value="Leucoanthocyanidin reductase"/>
    <property type="match status" value="1"/>
</dbReference>
<evidence type="ECO:0000256" key="1">
    <source>
        <dbReference type="ARBA" id="ARBA00004966"/>
    </source>
</evidence>
<gene>
    <name evidence="7" type="primary">ga18930</name>
    <name evidence="7" type="ORF">PR202_ga18930</name>
</gene>
<comment type="similarity">
    <text evidence="5">Belongs to the NAD(P)-dependent epimerase/dehydratase family. Dihydroflavonol-4-reductase subfamily.</text>
</comment>
<evidence type="ECO:0000259" key="6">
    <source>
        <dbReference type="Pfam" id="PF01370"/>
    </source>
</evidence>
<comment type="caution">
    <text evidence="7">The sequence shown here is derived from an EMBL/GenBank/DDBJ whole genome shotgun (WGS) entry which is preliminary data.</text>
</comment>
<evidence type="ECO:0000256" key="4">
    <source>
        <dbReference type="ARBA" id="ARBA00023241"/>
    </source>
</evidence>
<comment type="pathway">
    <text evidence="1">Secondary metabolite biosynthesis; flavonoid biosynthesis.</text>
</comment>
<keyword evidence="2" id="KW-0521">NADP</keyword>
<dbReference type="Pfam" id="PF01370">
    <property type="entry name" value="Epimerase"/>
    <property type="match status" value="1"/>
</dbReference>
<name>A0AAV5CUF3_ELECO</name>
<dbReference type="Proteomes" id="UP001054889">
    <property type="component" value="Unassembled WGS sequence"/>
</dbReference>
<dbReference type="CDD" id="cd08958">
    <property type="entry name" value="FR_SDR_e"/>
    <property type="match status" value="1"/>
</dbReference>
<evidence type="ECO:0000256" key="3">
    <source>
        <dbReference type="ARBA" id="ARBA00023002"/>
    </source>
</evidence>
<evidence type="ECO:0000256" key="2">
    <source>
        <dbReference type="ARBA" id="ARBA00022857"/>
    </source>
</evidence>
<keyword evidence="3" id="KW-0560">Oxidoreductase</keyword>
<evidence type="ECO:0000313" key="8">
    <source>
        <dbReference type="Proteomes" id="UP001054889"/>
    </source>
</evidence>
<dbReference type="AlphaFoldDB" id="A0AAV5CUF3"/>
<reference evidence="7" key="1">
    <citation type="journal article" date="2018" name="DNA Res.">
        <title>Multiple hybrid de novo genome assembly of finger millet, an orphan allotetraploid crop.</title>
        <authorList>
            <person name="Hatakeyama M."/>
            <person name="Aluri S."/>
            <person name="Balachadran M.T."/>
            <person name="Sivarajan S.R."/>
            <person name="Patrignani A."/>
            <person name="Gruter S."/>
            <person name="Poveda L."/>
            <person name="Shimizu-Inatsugi R."/>
            <person name="Baeten J."/>
            <person name="Francoijs K.J."/>
            <person name="Nataraja K.N."/>
            <person name="Reddy Y.A.N."/>
            <person name="Phadnis S."/>
            <person name="Ravikumar R.L."/>
            <person name="Schlapbach R."/>
            <person name="Sreeman S.M."/>
            <person name="Shimizu K.K."/>
        </authorList>
    </citation>
    <scope>NUCLEOTIDE SEQUENCE</scope>
</reference>
<dbReference type="PANTHER" id="PTHR10366">
    <property type="entry name" value="NAD DEPENDENT EPIMERASE/DEHYDRATASE"/>
    <property type="match status" value="1"/>
</dbReference>
<evidence type="ECO:0000313" key="7">
    <source>
        <dbReference type="EMBL" id="GJN01650.1"/>
    </source>
</evidence>
<feature type="domain" description="NAD-dependent epimerase/dehydratase" evidence="6">
    <location>
        <begin position="10"/>
        <end position="256"/>
    </location>
</feature>
<dbReference type="SUPFAM" id="SSF51735">
    <property type="entry name" value="NAD(P)-binding Rossmann-fold domains"/>
    <property type="match status" value="1"/>
</dbReference>
<evidence type="ECO:0000256" key="5">
    <source>
        <dbReference type="ARBA" id="ARBA00023445"/>
    </source>
</evidence>
<accession>A0AAV5CUF3</accession>
<dbReference type="EMBL" id="BQKI01000009">
    <property type="protein sequence ID" value="GJN01650.1"/>
    <property type="molecule type" value="Genomic_DNA"/>
</dbReference>
<dbReference type="InterPro" id="IPR001509">
    <property type="entry name" value="Epimerase_deHydtase"/>
</dbReference>
<organism evidence="7 8">
    <name type="scientific">Eleusine coracana subsp. coracana</name>
    <dbReference type="NCBI Taxonomy" id="191504"/>
    <lineage>
        <taxon>Eukaryota</taxon>
        <taxon>Viridiplantae</taxon>
        <taxon>Streptophyta</taxon>
        <taxon>Embryophyta</taxon>
        <taxon>Tracheophyta</taxon>
        <taxon>Spermatophyta</taxon>
        <taxon>Magnoliopsida</taxon>
        <taxon>Liliopsida</taxon>
        <taxon>Poales</taxon>
        <taxon>Poaceae</taxon>
        <taxon>PACMAD clade</taxon>
        <taxon>Chloridoideae</taxon>
        <taxon>Cynodonteae</taxon>
        <taxon>Eleusininae</taxon>
        <taxon>Eleusine</taxon>
    </lineage>
</organism>
<reference evidence="7" key="2">
    <citation type="submission" date="2021-12" db="EMBL/GenBank/DDBJ databases">
        <title>Resequencing data analysis of finger millet.</title>
        <authorList>
            <person name="Hatakeyama M."/>
            <person name="Aluri S."/>
            <person name="Balachadran M.T."/>
            <person name="Sivarajan S.R."/>
            <person name="Poveda L."/>
            <person name="Shimizu-Inatsugi R."/>
            <person name="Schlapbach R."/>
            <person name="Sreeman S.M."/>
            <person name="Shimizu K.K."/>
        </authorList>
    </citation>
    <scope>NUCLEOTIDE SEQUENCE</scope>
</reference>
<dbReference type="GO" id="GO:0016616">
    <property type="term" value="F:oxidoreductase activity, acting on the CH-OH group of donors, NAD or NADP as acceptor"/>
    <property type="evidence" value="ECO:0007669"/>
    <property type="project" value="TreeGrafter"/>
</dbReference>
<sequence length="338" mass="36046">MLGGGRTTACVTGGNGYIASALVKMLLENGYAVKTTVRNPDDVEKNSHLKELQALGSLEVLRADLDEEGSFDDAVAGCRYAFLIAAPVNLHAKDPEKELIEPAVRGTLNVMRSCVKAKTVTRVILTSSAAAVSSRPLQDGDHVLDEESWSDVEWLKSKKLGPWAYPVSKVLLEKEASKFAAEHGISLVTVCPVVTVGAAPARKIHTSVPASLSLLSGDEAAFGVLKGIEMATGGVPMVHVADLCRAEMFVAEAAAAAGRYICCSVNTTVSEIARVLGDKYPQYDVKTNMLSGELLQKPRVCLSSAKLIGEGFVYKYKTLDEIYGDVVEYGKALAILPN</sequence>
<dbReference type="InterPro" id="IPR036291">
    <property type="entry name" value="NAD(P)-bd_dom_sf"/>
</dbReference>
<protein>
    <recommendedName>
        <fullName evidence="6">NAD-dependent epimerase/dehydratase domain-containing protein</fullName>
    </recommendedName>
</protein>
<dbReference type="InterPro" id="IPR050425">
    <property type="entry name" value="NAD(P)_dehydrat-like"/>
</dbReference>
<dbReference type="PANTHER" id="PTHR10366:SF288">
    <property type="entry name" value="ANTHOCYANIDIN REDUCTASE"/>
    <property type="match status" value="1"/>
</dbReference>
<keyword evidence="8" id="KW-1185">Reference proteome</keyword>